<dbReference type="AlphaFoldDB" id="A0A849JVI1"/>
<dbReference type="SUPFAM" id="SSF141571">
    <property type="entry name" value="Pentapeptide repeat-like"/>
    <property type="match status" value="1"/>
</dbReference>
<reference evidence="1 2" key="1">
    <citation type="submission" date="2020-05" db="EMBL/GenBank/DDBJ databases">
        <title>Genome sequence of Isoptericola sp. JC619 isolated from Chilika lagoon, India.</title>
        <authorList>
            <person name="Kumar D."/>
            <person name="Appam K."/>
            <person name="Gandham S."/>
            <person name="Uppada J."/>
            <person name="Sasikala C."/>
            <person name="Venkata Ramana C."/>
        </authorList>
    </citation>
    <scope>NUCLEOTIDE SEQUENCE [LARGE SCALE GENOMIC DNA]</scope>
    <source>
        <strain evidence="1 2">JC619</strain>
    </source>
</reference>
<evidence type="ECO:0000313" key="1">
    <source>
        <dbReference type="EMBL" id="NNU26604.1"/>
    </source>
</evidence>
<keyword evidence="2" id="KW-1185">Reference proteome</keyword>
<gene>
    <name evidence="1" type="ORF">HLI28_03490</name>
</gene>
<accession>A0A849JVI1</accession>
<protein>
    <submittedName>
        <fullName evidence="1">Pentapeptide repeat-containing protein</fullName>
    </submittedName>
</protein>
<dbReference type="RefSeq" id="WP_171246121.1">
    <property type="nucleotide sequence ID" value="NZ_JABFAJ010000006.1"/>
</dbReference>
<dbReference type="PANTHER" id="PTHR14136">
    <property type="entry name" value="BTB_POZ DOMAIN-CONTAINING PROTEIN KCTD9"/>
    <property type="match status" value="1"/>
</dbReference>
<dbReference type="PANTHER" id="PTHR14136:SF17">
    <property type="entry name" value="BTB_POZ DOMAIN-CONTAINING PROTEIN KCTD9"/>
    <property type="match status" value="1"/>
</dbReference>
<evidence type="ECO:0000313" key="2">
    <source>
        <dbReference type="Proteomes" id="UP000557204"/>
    </source>
</evidence>
<proteinExistence type="predicted"/>
<dbReference type="Proteomes" id="UP000557204">
    <property type="component" value="Unassembled WGS sequence"/>
</dbReference>
<dbReference type="InterPro" id="IPR051082">
    <property type="entry name" value="Pentapeptide-BTB/POZ_domain"/>
</dbReference>
<name>A0A849JVI1_9MICO</name>
<dbReference type="EMBL" id="JABFAJ010000006">
    <property type="protein sequence ID" value="NNU26604.1"/>
    <property type="molecule type" value="Genomic_DNA"/>
</dbReference>
<organism evidence="1 2">
    <name type="scientific">Isoptericola sediminis</name>
    <dbReference type="NCBI Taxonomy" id="2733572"/>
    <lineage>
        <taxon>Bacteria</taxon>
        <taxon>Bacillati</taxon>
        <taxon>Actinomycetota</taxon>
        <taxon>Actinomycetes</taxon>
        <taxon>Micrococcales</taxon>
        <taxon>Promicromonosporaceae</taxon>
        <taxon>Isoptericola</taxon>
    </lineage>
</organism>
<dbReference type="Pfam" id="PF13599">
    <property type="entry name" value="Pentapeptide_4"/>
    <property type="match status" value="1"/>
</dbReference>
<dbReference type="Gene3D" id="2.160.20.80">
    <property type="entry name" value="E3 ubiquitin-protein ligase SopA"/>
    <property type="match status" value="1"/>
</dbReference>
<comment type="caution">
    <text evidence="1">The sequence shown here is derived from an EMBL/GenBank/DDBJ whole genome shotgun (WGS) entry which is preliminary data.</text>
</comment>
<sequence>MPSPQQTPPAPPVVDPVALTDLDPGEAGELVAGADLEGREHTAVEADRLELRGAQVHSSRLRGLQAREADLRNLTLTEVVMEQVDVPVVQGIRGRWRDVELRDARIGSAELYESTWQSVRFVGCKLGYVNLRGATLQDVVFTDCQIDELDLVQVRATRVAFEGTAVRRLDVQASTLQHVDLRGADLTELVGTDALRGTTITSVQLAHLAPLLAANLGITVVE</sequence>
<dbReference type="InterPro" id="IPR001646">
    <property type="entry name" value="5peptide_repeat"/>
</dbReference>